<dbReference type="InterPro" id="IPR023346">
    <property type="entry name" value="Lysozyme-like_dom_sf"/>
</dbReference>
<proteinExistence type="predicted"/>
<evidence type="ECO:0000256" key="1">
    <source>
        <dbReference type="SAM" id="MobiDB-lite"/>
    </source>
</evidence>
<gene>
    <name evidence="2" type="ORF">ACFPET_16730</name>
</gene>
<sequence>MRKKQSSTSVQDQDGNGRHRAERRLFARAGNVVGHRAFMTGVATIVATVTAVGSASAIGSVDDRTVEEKSAQAIVADGIAASYDWQEVETMDSIIQAKPEPKKEKKEEKPEPEPEPAEEPEPEPQQAEPEQDSGPAISGDCSAYSGNKALGCTVTLERGMGMNEVQCLINLWDRESGWNESASNPSSGAYGIPQALPGDKMAANGSDWATNPATQIEWGLDYIEGRYGTPCGAWGHSEANGWY</sequence>
<keyword evidence="3" id="KW-1185">Reference proteome</keyword>
<dbReference type="RefSeq" id="WP_380623203.1">
    <property type="nucleotide sequence ID" value="NZ_JBHSDK010000023.1"/>
</dbReference>
<evidence type="ECO:0000313" key="2">
    <source>
        <dbReference type="EMBL" id="MFC4336848.1"/>
    </source>
</evidence>
<feature type="region of interest" description="Disordered" evidence="1">
    <location>
        <begin position="1"/>
        <end position="20"/>
    </location>
</feature>
<feature type="region of interest" description="Disordered" evidence="1">
    <location>
        <begin position="94"/>
        <end position="142"/>
    </location>
</feature>
<dbReference type="EMBL" id="JBHSDK010000023">
    <property type="protein sequence ID" value="MFC4336848.1"/>
    <property type="molecule type" value="Genomic_DNA"/>
</dbReference>
<organism evidence="2 3">
    <name type="scientific">Salininema proteolyticum</name>
    <dbReference type="NCBI Taxonomy" id="1607685"/>
    <lineage>
        <taxon>Bacteria</taxon>
        <taxon>Bacillati</taxon>
        <taxon>Actinomycetota</taxon>
        <taxon>Actinomycetes</taxon>
        <taxon>Glycomycetales</taxon>
        <taxon>Glycomycetaceae</taxon>
        <taxon>Salininema</taxon>
    </lineage>
</organism>
<feature type="compositionally biased region" description="Basic and acidic residues" evidence="1">
    <location>
        <begin position="99"/>
        <end position="112"/>
    </location>
</feature>
<comment type="caution">
    <text evidence="2">The sequence shown here is derived from an EMBL/GenBank/DDBJ whole genome shotgun (WGS) entry which is preliminary data.</text>
</comment>
<feature type="compositionally biased region" description="Polar residues" evidence="1">
    <location>
        <begin position="1"/>
        <end position="14"/>
    </location>
</feature>
<evidence type="ECO:0000313" key="3">
    <source>
        <dbReference type="Proteomes" id="UP001595823"/>
    </source>
</evidence>
<name>A0ABV8U2E2_9ACTN</name>
<accession>A0ABV8U2E2</accession>
<dbReference type="Gene3D" id="1.10.530.10">
    <property type="match status" value="1"/>
</dbReference>
<dbReference type="SUPFAM" id="SSF53955">
    <property type="entry name" value="Lysozyme-like"/>
    <property type="match status" value="1"/>
</dbReference>
<dbReference type="Proteomes" id="UP001595823">
    <property type="component" value="Unassembled WGS sequence"/>
</dbReference>
<reference evidence="3" key="1">
    <citation type="journal article" date="2019" name="Int. J. Syst. Evol. Microbiol.">
        <title>The Global Catalogue of Microorganisms (GCM) 10K type strain sequencing project: providing services to taxonomists for standard genome sequencing and annotation.</title>
        <authorList>
            <consortium name="The Broad Institute Genomics Platform"/>
            <consortium name="The Broad Institute Genome Sequencing Center for Infectious Disease"/>
            <person name="Wu L."/>
            <person name="Ma J."/>
        </authorList>
    </citation>
    <scope>NUCLEOTIDE SEQUENCE [LARGE SCALE GENOMIC DNA]</scope>
    <source>
        <strain evidence="3">IBRC-M 10908</strain>
    </source>
</reference>
<protein>
    <submittedName>
        <fullName evidence="2">Lytic transglycosylase domain-containing protein</fullName>
    </submittedName>
</protein>
<feature type="compositionally biased region" description="Acidic residues" evidence="1">
    <location>
        <begin position="113"/>
        <end position="122"/>
    </location>
</feature>